<dbReference type="InterPro" id="IPR009097">
    <property type="entry name" value="Cyclic_Pdiesterase"/>
</dbReference>
<dbReference type="GO" id="GO:0004113">
    <property type="term" value="F:2',3'-cyclic-nucleotide 3'-phosphodiesterase activity"/>
    <property type="evidence" value="ECO:0007669"/>
    <property type="project" value="InterPro"/>
</dbReference>
<keyword evidence="5" id="KW-1185">Reference proteome</keyword>
<comment type="catalytic activity">
    <reaction evidence="2">
        <text>a 3'-end 2',3'-cyclophospho-ribonucleotide-RNA + H2O = a 3'-end 2'-phospho-ribonucleotide-RNA + H(+)</text>
        <dbReference type="Rhea" id="RHEA:11828"/>
        <dbReference type="Rhea" id="RHEA-COMP:10464"/>
        <dbReference type="Rhea" id="RHEA-COMP:17353"/>
        <dbReference type="ChEBI" id="CHEBI:15377"/>
        <dbReference type="ChEBI" id="CHEBI:15378"/>
        <dbReference type="ChEBI" id="CHEBI:83064"/>
        <dbReference type="ChEBI" id="CHEBI:173113"/>
        <dbReference type="EC" id="3.1.4.58"/>
    </reaction>
</comment>
<dbReference type="EC" id="3.1.4.58" evidence="2"/>
<dbReference type="PANTHER" id="PTHR35561">
    <property type="entry name" value="RNA 2',3'-CYCLIC PHOSPHODIESTERASE"/>
    <property type="match status" value="1"/>
</dbReference>
<dbReference type="HAMAP" id="MF_01940">
    <property type="entry name" value="RNA_CPDase"/>
    <property type="match status" value="1"/>
</dbReference>
<dbReference type="Proteomes" id="UP000069935">
    <property type="component" value="Chromosome 1"/>
</dbReference>
<evidence type="ECO:0000313" key="4">
    <source>
        <dbReference type="EMBL" id="ALG70275.1"/>
    </source>
</evidence>
<evidence type="ECO:0000313" key="5">
    <source>
        <dbReference type="Proteomes" id="UP000069935"/>
    </source>
</evidence>
<evidence type="ECO:0000259" key="3">
    <source>
        <dbReference type="Pfam" id="PF02834"/>
    </source>
</evidence>
<accession>A0AAC8VVQ1</accession>
<evidence type="ECO:0000256" key="1">
    <source>
        <dbReference type="ARBA" id="ARBA00022801"/>
    </source>
</evidence>
<feature type="active site" description="Proton acceptor" evidence="2">
    <location>
        <position position="121"/>
    </location>
</feature>
<dbReference type="GO" id="GO:0008664">
    <property type="term" value="F:RNA 2',3'-cyclic 3'-phosphodiesterase activity"/>
    <property type="evidence" value="ECO:0007669"/>
    <property type="project" value="UniProtKB-EC"/>
</dbReference>
<dbReference type="Pfam" id="PF02834">
    <property type="entry name" value="LigT_PEase"/>
    <property type="match status" value="2"/>
</dbReference>
<name>A0AAC8VVQ1_9PROT</name>
<comment type="function">
    <text evidence="2">Hydrolyzes RNA 2',3'-cyclic phosphodiester to an RNA 2'-phosphomonoester.</text>
</comment>
<keyword evidence="4" id="KW-0436">Ligase</keyword>
<feature type="domain" description="Phosphoesterase HXTX" evidence="3">
    <location>
        <begin position="9"/>
        <end position="86"/>
    </location>
</feature>
<dbReference type="Gene3D" id="3.90.1140.10">
    <property type="entry name" value="Cyclic phosphodiesterase"/>
    <property type="match status" value="1"/>
</dbReference>
<proteinExistence type="inferred from homology"/>
<dbReference type="PANTHER" id="PTHR35561:SF1">
    <property type="entry name" value="RNA 2',3'-CYCLIC PHOSPHODIESTERASE"/>
    <property type="match status" value="1"/>
</dbReference>
<dbReference type="EMBL" id="CP012401">
    <property type="protein sequence ID" value="ALG70275.1"/>
    <property type="molecule type" value="Genomic_DNA"/>
</dbReference>
<dbReference type="InterPro" id="IPR004175">
    <property type="entry name" value="RNA_CPDase"/>
</dbReference>
<dbReference type="InterPro" id="IPR014051">
    <property type="entry name" value="Phosphoesterase_HXTX"/>
</dbReference>
<reference evidence="4 5" key="2">
    <citation type="journal article" date="2016" name="Genome Announc.">
        <title>Complete Genome Sequence of a Strain of Azospirillum thiophilum Isolated from a Sulfide Spring.</title>
        <authorList>
            <person name="Fomenkov A."/>
            <person name="Vincze T."/>
            <person name="Grabovich M."/>
            <person name="Anton B.P."/>
            <person name="Dubinina G."/>
            <person name="Orlova M."/>
            <person name="Belousova E."/>
            <person name="Roberts R.J."/>
        </authorList>
    </citation>
    <scope>NUCLEOTIDE SEQUENCE [LARGE SCALE GENOMIC DNA]</scope>
    <source>
        <strain evidence="4 5">BV-S</strain>
    </source>
</reference>
<dbReference type="GO" id="GO:0016874">
    <property type="term" value="F:ligase activity"/>
    <property type="evidence" value="ECO:0007669"/>
    <property type="project" value="UniProtKB-KW"/>
</dbReference>
<feature type="domain" description="Phosphoesterase HXTX" evidence="3">
    <location>
        <begin position="93"/>
        <end position="169"/>
    </location>
</feature>
<dbReference type="RefSeq" id="WP_045581358.1">
    <property type="nucleotide sequence ID" value="NZ_CP012401.1"/>
</dbReference>
<evidence type="ECO:0000256" key="2">
    <source>
        <dbReference type="HAMAP-Rule" id="MF_01940"/>
    </source>
</evidence>
<feature type="short sequence motif" description="HXTX 2" evidence="2">
    <location>
        <begin position="121"/>
        <end position="124"/>
    </location>
</feature>
<dbReference type="SUPFAM" id="SSF55144">
    <property type="entry name" value="LigT-like"/>
    <property type="match status" value="1"/>
</dbReference>
<feature type="short sequence motif" description="HXTX 1" evidence="2">
    <location>
        <begin position="37"/>
        <end position="40"/>
    </location>
</feature>
<comment type="similarity">
    <text evidence="2">Belongs to the 2H phosphoesterase superfamily. ThpR family.</text>
</comment>
<feature type="active site" description="Proton donor" evidence="2">
    <location>
        <position position="37"/>
    </location>
</feature>
<sequence length="187" mass="20209">MLRLFVALDLTEEIRQRLAGLAGGVPGARWTEPENLHLTLRFIGEVPEDQAMDIDAALAEVRAPAFALTLDGVGVFGSGRRARILWAGVERGAALAHLQAKVESALVRCGLPAEERKFSPHITLARLKDAPADRIGRFLSDRALFRAGPMPVGHITLYRSHPGNGGAVYEPLREYPLDGGPEEETAG</sequence>
<gene>
    <name evidence="4" type="ORF">AL072_04370</name>
</gene>
<dbReference type="AlphaFoldDB" id="A0AAC8VVQ1"/>
<keyword evidence="1 2" id="KW-0378">Hydrolase</keyword>
<protein>
    <recommendedName>
        <fullName evidence="2">RNA 2',3'-cyclic phosphodiesterase</fullName>
        <shortName evidence="2">RNA 2',3'-CPDase</shortName>
        <ecNumber evidence="2">3.1.4.58</ecNumber>
    </recommendedName>
</protein>
<dbReference type="KEGG" id="ati:AL072_04370"/>
<organism evidence="4 5">
    <name type="scientific">Azospirillum thiophilum</name>
    <dbReference type="NCBI Taxonomy" id="528244"/>
    <lineage>
        <taxon>Bacteria</taxon>
        <taxon>Pseudomonadati</taxon>
        <taxon>Pseudomonadota</taxon>
        <taxon>Alphaproteobacteria</taxon>
        <taxon>Rhodospirillales</taxon>
        <taxon>Azospirillaceae</taxon>
        <taxon>Azospirillum</taxon>
    </lineage>
</organism>
<dbReference type="NCBIfam" id="TIGR02258">
    <property type="entry name" value="2_5_ligase"/>
    <property type="match status" value="1"/>
</dbReference>
<reference evidence="5" key="1">
    <citation type="submission" date="2015-08" db="EMBL/GenBank/DDBJ databases">
        <title>Complete Genome Sequence of Azospirillum thiophilum BV-S.</title>
        <authorList>
            <person name="Fomenkov A."/>
            <person name="Vincze T."/>
            <person name="Grabovich M."/>
            <person name="Dubinina G."/>
            <person name="Orlova M."/>
            <person name="Belousova E."/>
            <person name="Roberts R.J."/>
        </authorList>
    </citation>
    <scope>NUCLEOTIDE SEQUENCE [LARGE SCALE GENOMIC DNA]</scope>
    <source>
        <strain evidence="5">BV-S</strain>
    </source>
</reference>